<evidence type="ECO:0000313" key="12">
    <source>
        <dbReference type="EMBL" id="CRI53201.1"/>
    </source>
</evidence>
<feature type="active site" evidence="2">
    <location>
        <position position="38"/>
    </location>
</feature>
<comment type="caution">
    <text evidence="2">Lacks conserved residue(s) required for the propagation of feature annotation.</text>
</comment>
<organism evidence="4">
    <name type="scientific">Chlamydia pneumoniae</name>
    <name type="common">Chlamydophila pneumoniae</name>
    <dbReference type="NCBI Taxonomy" id="83558"/>
    <lineage>
        <taxon>Bacteria</taxon>
        <taxon>Pseudomonadati</taxon>
        <taxon>Chlamydiota</taxon>
        <taxon>Chlamydiia</taxon>
        <taxon>Chlamydiales</taxon>
        <taxon>Chlamydiaceae</taxon>
        <taxon>Chlamydia/Chlamydophila group</taxon>
        <taxon>Chlamydia</taxon>
    </lineage>
</organism>
<feature type="binding site" evidence="2">
    <location>
        <begin position="39"/>
        <end position="42"/>
    </location>
    <ligand>
        <name>substrate</name>
    </ligand>
</feature>
<feature type="binding site" evidence="2">
    <location>
        <position position="93"/>
    </location>
    <ligand>
        <name>substrate</name>
    </ligand>
</feature>
<evidence type="ECO:0000313" key="4">
    <source>
        <dbReference type="EMBL" id="CRI40460.1"/>
    </source>
</evidence>
<dbReference type="HAMAP" id="MF_01139">
    <property type="entry name" value="ISPT"/>
    <property type="match status" value="1"/>
</dbReference>
<proteinExistence type="inferred from homology"/>
<dbReference type="AlphaFoldDB" id="A0A0F7WJD5"/>
<dbReference type="GO" id="GO:0000287">
    <property type="term" value="F:magnesium ion binding"/>
    <property type="evidence" value="ECO:0007669"/>
    <property type="project" value="UniProtKB-UniRule"/>
</dbReference>
<dbReference type="InterPro" id="IPR018520">
    <property type="entry name" value="UPP_synth-like_CS"/>
</dbReference>
<dbReference type="Pfam" id="PF01255">
    <property type="entry name" value="Prenyltransf"/>
    <property type="match status" value="1"/>
</dbReference>
<evidence type="ECO:0000256" key="1">
    <source>
        <dbReference type="ARBA" id="ARBA00022679"/>
    </source>
</evidence>
<protein>
    <recommendedName>
        <fullName evidence="2">Isoprenyl transferase</fullName>
        <ecNumber evidence="2">2.5.1.-</ecNumber>
    </recommendedName>
</protein>
<dbReference type="PATRIC" id="fig|83558.13.peg.603"/>
<keyword evidence="2" id="KW-0460">Magnesium</keyword>
<dbReference type="EC" id="2.5.1.-" evidence="2"/>
<dbReference type="PANTHER" id="PTHR10291:SF0">
    <property type="entry name" value="DEHYDRODOLICHYL DIPHOSPHATE SYNTHASE 2"/>
    <property type="match status" value="1"/>
</dbReference>
<dbReference type="Gene3D" id="3.40.1180.10">
    <property type="entry name" value="Decaprenyl diphosphate synthase-like"/>
    <property type="match status" value="1"/>
</dbReference>
<dbReference type="NCBIfam" id="NF011413">
    <property type="entry name" value="PRK14840.1"/>
    <property type="match status" value="1"/>
</dbReference>
<accession>A0A0F7WJD5</accession>
<evidence type="ECO:0000313" key="9">
    <source>
        <dbReference type="EMBL" id="CRI49479.1"/>
    </source>
</evidence>
<feature type="binding site" evidence="2">
    <location>
        <position position="210"/>
    </location>
    <ligand>
        <name>substrate</name>
    </ligand>
</feature>
<dbReference type="EMBL" id="LN847008">
    <property type="protein sequence ID" value="CRI41588.1"/>
    <property type="molecule type" value="Genomic_DNA"/>
</dbReference>
<name>A0A0F7WJD5_CHLPN</name>
<feature type="binding site" evidence="2">
    <location>
        <position position="229"/>
    </location>
    <ligand>
        <name>Mg(2+)</name>
        <dbReference type="ChEBI" id="CHEBI:18420"/>
    </ligand>
</feature>
<comment type="cofactor">
    <cofactor evidence="2">
        <name>Mg(2+)</name>
        <dbReference type="ChEBI" id="CHEBI:18420"/>
    </cofactor>
    <text evidence="2">Binds 2 magnesium ions per subunit.</text>
</comment>
<feature type="binding site" evidence="2">
    <location>
        <position position="38"/>
    </location>
    <ligand>
        <name>Mg(2+)</name>
        <dbReference type="ChEBI" id="CHEBI:18420"/>
    </ligand>
</feature>
<sequence>MTYALINDPVDLSLATNNAESKFPSLQRLPNHVAIIMDGNRRWYKKHREECGHTHTSGHYYGAKVLPNILNAVLDLGIKVLTLYTFSTENFGRPKEEIQEIFNIFYTQLDKQLPYLMENEICLRCIGDLSKLPKGIQTKINHVSRMTASFSRLELVLAVNYGGKDELVRAFKKLHVDILNKKISSDDLSESLISSYLDTSGLTDPDLLIRTGGEMRVSNFLLWQIAYTELYITDTLWPDFTPQDLFEAINVYQQRSRRGGK</sequence>
<comment type="function">
    <text evidence="2">Catalyzes the condensation of isopentenyl diphosphate (IPP) with allylic pyrophosphates generating different type of terpenoids.</text>
</comment>
<feature type="binding site" evidence="2">
    <location>
        <position position="91"/>
    </location>
    <ligand>
        <name>substrate</name>
    </ligand>
</feature>
<dbReference type="CDD" id="cd00475">
    <property type="entry name" value="Cis_IPPS"/>
    <property type="match status" value="1"/>
</dbReference>
<evidence type="ECO:0000313" key="11">
    <source>
        <dbReference type="EMBL" id="CRI51735.1"/>
    </source>
</evidence>
<evidence type="ECO:0000313" key="10">
    <source>
        <dbReference type="EMBL" id="CRI50608.1"/>
    </source>
</evidence>
<dbReference type="EMBL" id="LN847234">
    <property type="protein sequence ID" value="CRI47186.1"/>
    <property type="molecule type" value="Genomic_DNA"/>
</dbReference>
<dbReference type="InterPro" id="IPR001441">
    <property type="entry name" value="UPP_synth-like"/>
</dbReference>
<dbReference type="EMBL" id="LN847254">
    <property type="protein sequence ID" value="CRI53201.1"/>
    <property type="molecule type" value="Genomic_DNA"/>
</dbReference>
<feature type="binding site" evidence="2">
    <location>
        <begin position="87"/>
        <end position="89"/>
    </location>
    <ligand>
        <name>substrate</name>
    </ligand>
</feature>
<dbReference type="EMBL" id="LN846999">
    <property type="protein sequence ID" value="CRI38197.1"/>
    <property type="molecule type" value="Genomic_DNA"/>
</dbReference>
<keyword evidence="2" id="KW-0479">Metal-binding</keyword>
<gene>
    <name evidence="3" type="ORF">BN1224_CV15_C_00300</name>
    <name evidence="5" type="ORF">BN1224_GiD_A_05890</name>
    <name evidence="6" type="ORF">BN1224_H12_EI_00070</name>
    <name evidence="7" type="ORF">BN1224_MUL2216_F_01110</name>
    <name evidence="8" type="ORF">BN1224_Panola_I_00090</name>
    <name evidence="10" type="ORF">BN1224_PB1_B_05770</name>
    <name evidence="9" type="ORF">BN1224_U1271_C_04190</name>
    <name evidence="11" type="ORF">BN1224_UZG1_A_05900</name>
    <name evidence="12" type="ORF">BN1224_Wien2_G_02150</name>
    <name evidence="13" type="ORF">BN1224_YK41_BR_00060</name>
    <name evidence="4" type="ORF">CWL029c_D_00970</name>
</gene>
<dbReference type="EMBL" id="LN849043">
    <property type="protein sequence ID" value="CRI73229.1"/>
    <property type="molecule type" value="Genomic_DNA"/>
</dbReference>
<dbReference type="GO" id="GO:0016094">
    <property type="term" value="P:polyprenol biosynthetic process"/>
    <property type="evidence" value="ECO:0007669"/>
    <property type="project" value="TreeGrafter"/>
</dbReference>
<dbReference type="NCBIfam" id="TIGR00055">
    <property type="entry name" value="uppS"/>
    <property type="match status" value="1"/>
</dbReference>
<dbReference type="GO" id="GO:0045547">
    <property type="term" value="F:ditrans,polycis-polyprenyl diphosphate synthase [(2E,6E)-farnesyl diphosphate specific] activity"/>
    <property type="evidence" value="ECO:0007669"/>
    <property type="project" value="TreeGrafter"/>
</dbReference>
<dbReference type="FunFam" id="3.40.1180.10:FF:000001">
    <property type="entry name" value="(2E,6E)-farnesyl-diphosphate-specific ditrans,polycis-undecaprenyl-diphosphate synthase"/>
    <property type="match status" value="1"/>
</dbReference>
<dbReference type="EMBL" id="LN847188">
    <property type="protein sequence ID" value="CRI43817.1"/>
    <property type="molecule type" value="Genomic_DNA"/>
</dbReference>
<evidence type="ECO:0000313" key="13">
    <source>
        <dbReference type="EMBL" id="CRI73229.1"/>
    </source>
</evidence>
<dbReference type="PANTHER" id="PTHR10291">
    <property type="entry name" value="DEHYDRODOLICHYL DIPHOSPHATE SYNTHASE FAMILY MEMBER"/>
    <property type="match status" value="1"/>
</dbReference>
<dbReference type="PROSITE" id="PS01066">
    <property type="entry name" value="UPP_SYNTHASE"/>
    <property type="match status" value="1"/>
</dbReference>
<feature type="binding site" evidence="2">
    <location>
        <position position="59"/>
    </location>
    <ligand>
        <name>substrate</name>
    </ligand>
</feature>
<comment type="similarity">
    <text evidence="2">Belongs to the UPP synthase family.</text>
</comment>
<evidence type="ECO:0000313" key="6">
    <source>
        <dbReference type="EMBL" id="CRI43817.1"/>
    </source>
</evidence>
<dbReference type="EMBL" id="LN847227">
    <property type="protein sequence ID" value="CRI46056.1"/>
    <property type="molecule type" value="Genomic_DNA"/>
</dbReference>
<feature type="binding site" evidence="2">
    <location>
        <position position="43"/>
    </location>
    <ligand>
        <name>substrate</name>
    </ligand>
</feature>
<keyword evidence="1 2" id="KW-0808">Transferase</keyword>
<evidence type="ECO:0000256" key="2">
    <source>
        <dbReference type="HAMAP-Rule" id="MF_01139"/>
    </source>
</evidence>
<dbReference type="EMBL" id="LN847004">
    <property type="protein sequence ID" value="CRI40460.1"/>
    <property type="molecule type" value="Genomic_DNA"/>
</dbReference>
<evidence type="ECO:0000313" key="8">
    <source>
        <dbReference type="EMBL" id="CRI47186.1"/>
    </source>
</evidence>
<dbReference type="InterPro" id="IPR036424">
    <property type="entry name" value="UPP_synth-like_sf"/>
</dbReference>
<dbReference type="EMBL" id="LN847244">
    <property type="protein sequence ID" value="CRI49479.1"/>
    <property type="molecule type" value="Genomic_DNA"/>
</dbReference>
<dbReference type="EMBL" id="LN847245">
    <property type="protein sequence ID" value="CRI51735.1"/>
    <property type="molecule type" value="Genomic_DNA"/>
</dbReference>
<feature type="active site" description="Proton acceptor" evidence="2">
    <location>
        <position position="90"/>
    </location>
</feature>
<evidence type="ECO:0000313" key="7">
    <source>
        <dbReference type="EMBL" id="CRI46056.1"/>
    </source>
</evidence>
<reference evidence="4" key="1">
    <citation type="submission" date="2015-05" db="EMBL/GenBank/DDBJ databases">
        <authorList>
            <person name="Rattei Thomas"/>
        </authorList>
    </citation>
    <scope>NUCLEOTIDE SEQUENCE</scope>
    <source>
        <strain evidence="3">CV15</strain>
        <strain evidence="4">CWL029c</strain>
        <strain evidence="5">GiD</strain>
        <strain evidence="6">H12</strain>
        <strain evidence="7">MUL2216</strain>
        <strain evidence="8">Panola</strain>
        <strain evidence="10">PB1</strain>
        <strain evidence="9">U1271</strain>
        <strain evidence="11">UZG1</strain>
        <strain evidence="12">Wien2</strain>
        <strain evidence="13">YK41</strain>
    </source>
</reference>
<evidence type="ECO:0000313" key="5">
    <source>
        <dbReference type="EMBL" id="CRI41588.1"/>
    </source>
</evidence>
<comment type="subunit">
    <text evidence="2">Homodimer.</text>
</comment>
<evidence type="ECO:0000313" key="3">
    <source>
        <dbReference type="EMBL" id="CRI38197.1"/>
    </source>
</evidence>
<feature type="binding site" evidence="2">
    <location>
        <begin position="216"/>
        <end position="218"/>
    </location>
    <ligand>
        <name>substrate</name>
    </ligand>
</feature>
<dbReference type="SUPFAM" id="SSF64005">
    <property type="entry name" value="Undecaprenyl diphosphate synthase"/>
    <property type="match status" value="1"/>
</dbReference>
<dbReference type="EMBL" id="LN847240">
    <property type="protein sequence ID" value="CRI50608.1"/>
    <property type="molecule type" value="Genomic_DNA"/>
</dbReference>